<keyword evidence="5" id="KW-1185">Reference proteome</keyword>
<reference evidence="4 5" key="1">
    <citation type="submission" date="2009-11" db="EMBL/GenBank/DDBJ databases">
        <title>Annotation of Allomyces macrogynus ATCC 38327.</title>
        <authorList>
            <consortium name="The Broad Institute Genome Sequencing Platform"/>
            <person name="Russ C."/>
            <person name="Cuomo C."/>
            <person name="Burger G."/>
            <person name="Gray M.W."/>
            <person name="Holland P.W.H."/>
            <person name="King N."/>
            <person name="Lang F.B.F."/>
            <person name="Roger A.J."/>
            <person name="Ruiz-Trillo I."/>
            <person name="Young S.K."/>
            <person name="Zeng Q."/>
            <person name="Gargeya S."/>
            <person name="Fitzgerald M."/>
            <person name="Haas B."/>
            <person name="Abouelleil A."/>
            <person name="Alvarado L."/>
            <person name="Arachchi H.M."/>
            <person name="Berlin A."/>
            <person name="Chapman S.B."/>
            <person name="Gearin G."/>
            <person name="Goldberg J."/>
            <person name="Griggs A."/>
            <person name="Gujja S."/>
            <person name="Hansen M."/>
            <person name="Heiman D."/>
            <person name="Howarth C."/>
            <person name="Larimer J."/>
            <person name="Lui A."/>
            <person name="MacDonald P.J.P."/>
            <person name="McCowen C."/>
            <person name="Montmayeur A."/>
            <person name="Murphy C."/>
            <person name="Neiman D."/>
            <person name="Pearson M."/>
            <person name="Priest M."/>
            <person name="Roberts A."/>
            <person name="Saif S."/>
            <person name="Shea T."/>
            <person name="Sisk P."/>
            <person name="Stolte C."/>
            <person name="Sykes S."/>
            <person name="Wortman J."/>
            <person name="Nusbaum C."/>
            <person name="Birren B."/>
        </authorList>
    </citation>
    <scope>NUCLEOTIDE SEQUENCE [LARGE SCALE GENOMIC DNA]</scope>
    <source>
        <strain evidence="4 5">ATCC 38327</strain>
    </source>
</reference>
<dbReference type="GO" id="GO:0004045">
    <property type="term" value="F:peptidyl-tRNA hydrolase activity"/>
    <property type="evidence" value="ECO:0007669"/>
    <property type="project" value="UniProtKB-EC"/>
</dbReference>
<dbReference type="VEuPathDB" id="FungiDB:AMAG_04680"/>
<comment type="catalytic activity">
    <reaction evidence="3">
        <text>an N-acyl-L-alpha-aminoacyl-tRNA + H2O = an N-acyl-L-amino acid + a tRNA + H(+)</text>
        <dbReference type="Rhea" id="RHEA:54448"/>
        <dbReference type="Rhea" id="RHEA-COMP:10123"/>
        <dbReference type="Rhea" id="RHEA-COMP:13883"/>
        <dbReference type="ChEBI" id="CHEBI:15377"/>
        <dbReference type="ChEBI" id="CHEBI:15378"/>
        <dbReference type="ChEBI" id="CHEBI:59874"/>
        <dbReference type="ChEBI" id="CHEBI:78442"/>
        <dbReference type="ChEBI" id="CHEBI:138191"/>
        <dbReference type="EC" id="3.1.1.29"/>
    </reaction>
</comment>
<dbReference type="OrthoDB" id="201213at2759"/>
<dbReference type="InterPro" id="IPR042237">
    <property type="entry name" value="PTRHD1"/>
</dbReference>
<dbReference type="InterPro" id="IPR023476">
    <property type="entry name" value="Pep_tRNA_hydro_II_dom_sf"/>
</dbReference>
<accession>A0A0L0S5V5</accession>
<proteinExistence type="predicted"/>
<evidence type="ECO:0000256" key="2">
    <source>
        <dbReference type="ARBA" id="ARBA00022801"/>
    </source>
</evidence>
<reference evidence="5" key="2">
    <citation type="submission" date="2009-11" db="EMBL/GenBank/DDBJ databases">
        <title>The Genome Sequence of Allomyces macrogynus strain ATCC 38327.</title>
        <authorList>
            <consortium name="The Broad Institute Genome Sequencing Platform"/>
            <person name="Russ C."/>
            <person name="Cuomo C."/>
            <person name="Shea T."/>
            <person name="Young S.K."/>
            <person name="Zeng Q."/>
            <person name="Koehrsen M."/>
            <person name="Haas B."/>
            <person name="Borodovsky M."/>
            <person name="Guigo R."/>
            <person name="Alvarado L."/>
            <person name="Berlin A."/>
            <person name="Borenstein D."/>
            <person name="Chen Z."/>
            <person name="Engels R."/>
            <person name="Freedman E."/>
            <person name="Gellesch M."/>
            <person name="Goldberg J."/>
            <person name="Griggs A."/>
            <person name="Gujja S."/>
            <person name="Heiman D."/>
            <person name="Hepburn T."/>
            <person name="Howarth C."/>
            <person name="Jen D."/>
            <person name="Larson L."/>
            <person name="Lewis B."/>
            <person name="Mehta T."/>
            <person name="Park D."/>
            <person name="Pearson M."/>
            <person name="Roberts A."/>
            <person name="Saif S."/>
            <person name="Shenoy N."/>
            <person name="Sisk P."/>
            <person name="Stolte C."/>
            <person name="Sykes S."/>
            <person name="Walk T."/>
            <person name="White J."/>
            <person name="Yandava C."/>
            <person name="Burger G."/>
            <person name="Gray M.W."/>
            <person name="Holland P.W.H."/>
            <person name="King N."/>
            <person name="Lang F.B.F."/>
            <person name="Roger A.J."/>
            <person name="Ruiz-Trillo I."/>
            <person name="Lander E."/>
            <person name="Nusbaum C."/>
        </authorList>
    </citation>
    <scope>NUCLEOTIDE SEQUENCE [LARGE SCALE GENOMIC DNA]</scope>
    <source>
        <strain evidence="5">ATCC 38327</strain>
    </source>
</reference>
<evidence type="ECO:0000256" key="3">
    <source>
        <dbReference type="ARBA" id="ARBA00048707"/>
    </source>
</evidence>
<dbReference type="PANTHER" id="PTHR46194">
    <property type="entry name" value="PEPTIDYL-TRNA HYDROLASE PTRHD1-RELATED"/>
    <property type="match status" value="1"/>
</dbReference>
<dbReference type="eggNOG" id="KOG3305">
    <property type="taxonomic scope" value="Eukaryota"/>
</dbReference>
<dbReference type="InterPro" id="IPR002833">
    <property type="entry name" value="PTH2"/>
</dbReference>
<evidence type="ECO:0000256" key="1">
    <source>
        <dbReference type="ARBA" id="ARBA00013260"/>
    </source>
</evidence>
<dbReference type="EMBL" id="GG745332">
    <property type="protein sequence ID" value="KNE57835.1"/>
    <property type="molecule type" value="Genomic_DNA"/>
</dbReference>
<dbReference type="Pfam" id="PF01981">
    <property type="entry name" value="PTH2"/>
    <property type="match status" value="1"/>
</dbReference>
<keyword evidence="2" id="KW-0378">Hydrolase</keyword>
<dbReference type="OMA" id="AIIAQCC"/>
<dbReference type="PANTHER" id="PTHR46194:SF1">
    <property type="entry name" value="PEPTIDYL-TRNA HYDROLASE PTRHD1-RELATED"/>
    <property type="match status" value="1"/>
</dbReference>
<dbReference type="Proteomes" id="UP000054350">
    <property type="component" value="Unassembled WGS sequence"/>
</dbReference>
<dbReference type="Gene3D" id="3.40.1490.10">
    <property type="entry name" value="Bit1"/>
    <property type="match status" value="1"/>
</dbReference>
<gene>
    <name evidence="4" type="ORF">AMAG_04680</name>
</gene>
<evidence type="ECO:0000313" key="4">
    <source>
        <dbReference type="EMBL" id="KNE57835.1"/>
    </source>
</evidence>
<dbReference type="SUPFAM" id="SSF102462">
    <property type="entry name" value="Peptidyl-tRNA hydrolase II"/>
    <property type="match status" value="1"/>
</dbReference>
<evidence type="ECO:0000313" key="5">
    <source>
        <dbReference type="Proteomes" id="UP000054350"/>
    </source>
</evidence>
<organism evidence="4 5">
    <name type="scientific">Allomyces macrogynus (strain ATCC 38327)</name>
    <name type="common">Allomyces javanicus var. macrogynus</name>
    <dbReference type="NCBI Taxonomy" id="578462"/>
    <lineage>
        <taxon>Eukaryota</taxon>
        <taxon>Fungi</taxon>
        <taxon>Fungi incertae sedis</taxon>
        <taxon>Blastocladiomycota</taxon>
        <taxon>Blastocladiomycetes</taxon>
        <taxon>Blastocladiales</taxon>
        <taxon>Blastocladiaceae</taxon>
        <taxon>Allomyces</taxon>
    </lineage>
</organism>
<dbReference type="STRING" id="578462.A0A0L0S5V5"/>
<name>A0A0L0S5V5_ALLM3</name>
<protein>
    <recommendedName>
        <fullName evidence="1">peptidyl-tRNA hydrolase</fullName>
        <ecNumber evidence="1">3.1.1.29</ecNumber>
    </recommendedName>
</protein>
<dbReference type="AlphaFoldDB" id="A0A0L0S5V5"/>
<sequence length="130" mass="14594">MAAAVPAVSAAVVEPLTVFIVVRRDLIKTLNWPIGSVIAQGCHAVSASLWKHRDHAATQEYMSDMAHMHKVVYEIKNESQLVALANRLTEQQIDHALWREQPEDILTSLATRPYRKSEVGDAFKKCGLFR</sequence>
<dbReference type="EC" id="3.1.1.29" evidence="1"/>